<evidence type="ECO:0000313" key="1">
    <source>
        <dbReference type="Proteomes" id="UP000035642"/>
    </source>
</evidence>
<reference evidence="2" key="2">
    <citation type="submission" date="2017-02" db="UniProtKB">
        <authorList>
            <consortium name="WormBaseParasite"/>
        </authorList>
    </citation>
    <scope>IDENTIFICATION</scope>
</reference>
<accession>A0A0K0D7G9</accession>
<dbReference type="AlphaFoldDB" id="A0A0K0D7G9"/>
<evidence type="ECO:0000313" key="2">
    <source>
        <dbReference type="WBParaSite" id="ACAC_0000601401-mRNA-1"/>
    </source>
</evidence>
<dbReference type="STRING" id="6313.A0A0K0D7G9"/>
<reference evidence="1" key="1">
    <citation type="submission" date="2012-09" db="EMBL/GenBank/DDBJ databases">
        <authorList>
            <person name="Martin A.A."/>
        </authorList>
    </citation>
    <scope>NUCLEOTIDE SEQUENCE</scope>
</reference>
<dbReference type="Proteomes" id="UP000035642">
    <property type="component" value="Unassembled WGS sequence"/>
</dbReference>
<sequence>MVDEKFFIIGEAEALALDSFGRPVINVPQHYILRNVDRFERAGIDCGALSNVIILGL</sequence>
<organism evidence="1 2">
    <name type="scientific">Angiostrongylus cantonensis</name>
    <name type="common">Rat lungworm</name>
    <dbReference type="NCBI Taxonomy" id="6313"/>
    <lineage>
        <taxon>Eukaryota</taxon>
        <taxon>Metazoa</taxon>
        <taxon>Ecdysozoa</taxon>
        <taxon>Nematoda</taxon>
        <taxon>Chromadorea</taxon>
        <taxon>Rhabditida</taxon>
        <taxon>Rhabditina</taxon>
        <taxon>Rhabditomorpha</taxon>
        <taxon>Strongyloidea</taxon>
        <taxon>Metastrongylidae</taxon>
        <taxon>Angiostrongylus</taxon>
    </lineage>
</organism>
<proteinExistence type="predicted"/>
<keyword evidence="1" id="KW-1185">Reference proteome</keyword>
<protein>
    <submittedName>
        <fullName evidence="2">Peptidase A1 domain-containing protein</fullName>
    </submittedName>
</protein>
<dbReference type="WBParaSite" id="ACAC_0000601401-mRNA-1">
    <property type="protein sequence ID" value="ACAC_0000601401-mRNA-1"/>
    <property type="gene ID" value="ACAC_0000601401"/>
</dbReference>
<name>A0A0K0D7G9_ANGCA</name>